<dbReference type="EMBL" id="JFBX01000255">
    <property type="protein sequence ID" value="KXH44166.1"/>
    <property type="molecule type" value="Genomic_DNA"/>
</dbReference>
<evidence type="ECO:0000313" key="3">
    <source>
        <dbReference type="EMBL" id="KXH44166.1"/>
    </source>
</evidence>
<dbReference type="GO" id="GO:0016787">
    <property type="term" value="F:hydrolase activity"/>
    <property type="evidence" value="ECO:0007669"/>
    <property type="project" value="UniProtKB-KW"/>
</dbReference>
<keyword evidence="1" id="KW-0378">Hydrolase</keyword>
<sequence>MAITHSSSTTSAELLIPTPEILQPLMHLDTMSLTKTTFVFAQRTIPLECDVYSSAEYPLIAPVFLYFHSGGLVSGFRECVPPWLVQVCFKNQWTLISASYRMLPQAKASGLLQDATDAYSFALRWGITNELASNRKVIVGGSSAGFFIASLTAHHLHPTPLALLSITGITTFRHPFFSSSVLLTPEPITEAQMSHHLSAPVSIGVTSANNPQVFHAEKILPDGAKDTAFVLPPLPISDDGNCDEFPRGCLYDYYLYRNEFLNLVGEVDPGYEWAEGEMGESRAAAWPPTTIIQGDADEDVDLSVSTHMVHCLGESKVKLFLAEGQPHLYEATRFIEDDVSGMDAVRQAVSNLEADVARALA</sequence>
<dbReference type="PANTHER" id="PTHR48081">
    <property type="entry name" value="AB HYDROLASE SUPERFAMILY PROTEIN C4A8.06C"/>
    <property type="match status" value="1"/>
</dbReference>
<dbReference type="Gene3D" id="3.40.50.1820">
    <property type="entry name" value="alpha/beta hydrolase"/>
    <property type="match status" value="1"/>
</dbReference>
<evidence type="ECO:0000313" key="4">
    <source>
        <dbReference type="Proteomes" id="UP000070328"/>
    </source>
</evidence>
<dbReference type="InterPro" id="IPR013094">
    <property type="entry name" value="AB_hydrolase_3"/>
</dbReference>
<dbReference type="SUPFAM" id="SSF53474">
    <property type="entry name" value="alpha/beta-Hydrolases"/>
    <property type="match status" value="1"/>
</dbReference>
<dbReference type="Pfam" id="PF07859">
    <property type="entry name" value="Abhydrolase_3"/>
    <property type="match status" value="1"/>
</dbReference>
<gene>
    <name evidence="3" type="ORF">CSIM01_04470</name>
</gene>
<comment type="caution">
    <text evidence="3">The sequence shown here is derived from an EMBL/GenBank/DDBJ whole genome shotgun (WGS) entry which is preliminary data.</text>
</comment>
<dbReference type="Proteomes" id="UP000070328">
    <property type="component" value="Unassembled WGS sequence"/>
</dbReference>
<organism evidence="3 4">
    <name type="scientific">Colletotrichum simmondsii</name>
    <dbReference type="NCBI Taxonomy" id="703756"/>
    <lineage>
        <taxon>Eukaryota</taxon>
        <taxon>Fungi</taxon>
        <taxon>Dikarya</taxon>
        <taxon>Ascomycota</taxon>
        <taxon>Pezizomycotina</taxon>
        <taxon>Sordariomycetes</taxon>
        <taxon>Hypocreomycetidae</taxon>
        <taxon>Glomerellales</taxon>
        <taxon>Glomerellaceae</taxon>
        <taxon>Colletotrichum</taxon>
        <taxon>Colletotrichum acutatum species complex</taxon>
    </lineage>
</organism>
<dbReference type="InterPro" id="IPR029058">
    <property type="entry name" value="AB_hydrolase_fold"/>
</dbReference>
<keyword evidence="4" id="KW-1185">Reference proteome</keyword>
<dbReference type="InterPro" id="IPR050300">
    <property type="entry name" value="GDXG_lipolytic_enzyme"/>
</dbReference>
<name>A0A135T7Q7_9PEZI</name>
<dbReference type="AlphaFoldDB" id="A0A135T7Q7"/>
<accession>A0A135T7Q7</accession>
<reference evidence="3 4" key="1">
    <citation type="submission" date="2014-02" db="EMBL/GenBank/DDBJ databases">
        <title>The genome sequence of Colletotrichum simmondsii CBS122122.</title>
        <authorList>
            <person name="Baroncelli R."/>
            <person name="Thon M.R."/>
        </authorList>
    </citation>
    <scope>NUCLEOTIDE SEQUENCE [LARGE SCALE GENOMIC DNA]</scope>
    <source>
        <strain evidence="3 4">CBS122122</strain>
    </source>
</reference>
<dbReference type="OrthoDB" id="19653at2759"/>
<evidence type="ECO:0000256" key="1">
    <source>
        <dbReference type="ARBA" id="ARBA00022801"/>
    </source>
</evidence>
<evidence type="ECO:0000259" key="2">
    <source>
        <dbReference type="Pfam" id="PF07859"/>
    </source>
</evidence>
<feature type="domain" description="Alpha/beta hydrolase fold-3" evidence="2">
    <location>
        <begin position="65"/>
        <end position="159"/>
    </location>
</feature>
<protein>
    <recommendedName>
        <fullName evidence="2">Alpha/beta hydrolase fold-3 domain-containing protein</fullName>
    </recommendedName>
</protein>
<proteinExistence type="predicted"/>
<dbReference type="PANTHER" id="PTHR48081:SF3">
    <property type="entry name" value="ALPHA_BETA HYDROLASE FOLD-3 DOMAIN-CONTAINING PROTEIN"/>
    <property type="match status" value="1"/>
</dbReference>